<evidence type="ECO:0000313" key="4">
    <source>
        <dbReference type="Proteomes" id="UP000238356"/>
    </source>
</evidence>
<dbReference type="Pfam" id="PF09995">
    <property type="entry name" value="MPAB_Lcp_cat"/>
    <property type="match status" value="1"/>
</dbReference>
<name>A0A2S5ZX75_9NOCA</name>
<comment type="caution">
    <text evidence="3">The sequence shown here is derived from an EMBL/GenBank/DDBJ whole genome shotgun (WGS) entry which is preliminary data.</text>
</comment>
<dbReference type="InterPro" id="IPR018713">
    <property type="entry name" value="MPAB/Lcp_cat_dom"/>
</dbReference>
<feature type="domain" description="ER-bound oxygenase mpaB/mpaB'/Rubber oxygenase catalytic" evidence="2">
    <location>
        <begin position="44"/>
        <end position="277"/>
    </location>
</feature>
<evidence type="ECO:0000256" key="1">
    <source>
        <dbReference type="SAM" id="MobiDB-lite"/>
    </source>
</evidence>
<feature type="region of interest" description="Disordered" evidence="1">
    <location>
        <begin position="1"/>
        <end position="24"/>
    </location>
</feature>
<evidence type="ECO:0000259" key="2">
    <source>
        <dbReference type="Pfam" id="PF09995"/>
    </source>
</evidence>
<dbReference type="PANTHER" id="PTHR36151">
    <property type="entry name" value="BLR2777 PROTEIN"/>
    <property type="match status" value="1"/>
</dbReference>
<dbReference type="EMBL" id="PSZD01000030">
    <property type="protein sequence ID" value="PPJ22397.1"/>
    <property type="molecule type" value="Genomic_DNA"/>
</dbReference>
<accession>A0A2S5ZX75</accession>
<dbReference type="AlphaFoldDB" id="A0A2S5ZX75"/>
<sequence>MSCPVSHETPTREPARSAGDAATTRAHADASAAAVRRFERVAGSVFLGLFGVGLYDQTMLPAVSAALEVTGRVRDEPWGRARRTAAADQILYQAEEADRLAEAERLLRLHRDVKGVGADGVRYSALAPESWNWILYSAFFVQYHAYRTVTGDRPTAADDQAIWDAFRASTAPLHLPGRSVPIADYREMVEHYNRVVAEQLRRTPTLTAATGAIDAAPRPDFLPPLAEPLWRMVAPFIRHVIIVLGCGIMHPQVRELMPYPWTPRQEREFRALATVLRLAYHALPAAVTDTALARNRRRYRKLVSKYKGMGLNSFAPDLVSARR</sequence>
<dbReference type="Proteomes" id="UP000238356">
    <property type="component" value="Unassembled WGS sequence"/>
</dbReference>
<dbReference type="GO" id="GO:0016491">
    <property type="term" value="F:oxidoreductase activity"/>
    <property type="evidence" value="ECO:0007669"/>
    <property type="project" value="InterPro"/>
</dbReference>
<gene>
    <name evidence="3" type="ORF">C5F51_31375</name>
</gene>
<keyword evidence="4" id="KW-1185">Reference proteome</keyword>
<protein>
    <submittedName>
        <fullName evidence="3">DUF2236 domain-containing protein</fullName>
    </submittedName>
</protein>
<organism evidence="3 4">
    <name type="scientific">Nocardia nova</name>
    <dbReference type="NCBI Taxonomy" id="37330"/>
    <lineage>
        <taxon>Bacteria</taxon>
        <taxon>Bacillati</taxon>
        <taxon>Actinomycetota</taxon>
        <taxon>Actinomycetes</taxon>
        <taxon>Mycobacteriales</taxon>
        <taxon>Nocardiaceae</taxon>
        <taxon>Nocardia</taxon>
    </lineage>
</organism>
<dbReference type="RefSeq" id="WP_104364597.1">
    <property type="nucleotide sequence ID" value="NZ_PSZD01000030.1"/>
</dbReference>
<evidence type="ECO:0000313" key="3">
    <source>
        <dbReference type="EMBL" id="PPJ22397.1"/>
    </source>
</evidence>
<proteinExistence type="predicted"/>
<reference evidence="3 4" key="1">
    <citation type="submission" date="2018-02" db="EMBL/GenBank/DDBJ databases">
        <title>8 Nocardia nova and 1 Nocardia cyriacigeorgica strain used for evolution to TMP-SMX.</title>
        <authorList>
            <person name="Mehta H."/>
            <person name="Weng J."/>
            <person name="Shamoo Y."/>
        </authorList>
    </citation>
    <scope>NUCLEOTIDE SEQUENCE [LARGE SCALE GENOMIC DNA]</scope>
    <source>
        <strain evidence="3 4">BAA2227</strain>
    </source>
</reference>
<dbReference type="PANTHER" id="PTHR36151:SF3">
    <property type="entry name" value="ER-BOUND OXYGENASE MPAB_MPAB'_RUBBER OXYGENASE CATALYTIC DOMAIN-CONTAINING PROTEIN"/>
    <property type="match status" value="1"/>
</dbReference>